<sequence length="184" mass="21604">MKEYCENREINKNIINCKVNDIRMNDQKDIKKEEILYDIKNQHSIVSNIEDGNKKQEKIEVLMSTNKFVFLKPTLKSSSKNPLKGASLSPIKGKRFRCTLTLAEGPVSEVHNHIKRALWQRFGINRYSCNIKDCTYGGYNLKAIINHQYIIHNIPDKARANIRDIFEQHKEFYLSFKKQFIVIE</sequence>
<dbReference type="AlphaFoldDB" id="A0A0N4ZJF3"/>
<evidence type="ECO:0000313" key="2">
    <source>
        <dbReference type="WBParaSite" id="PTRK_0000809400.1"/>
    </source>
</evidence>
<reference evidence="2" key="1">
    <citation type="submission" date="2017-02" db="UniProtKB">
        <authorList>
            <consortium name="WormBaseParasite"/>
        </authorList>
    </citation>
    <scope>IDENTIFICATION</scope>
</reference>
<dbReference type="WBParaSite" id="PTRK_0000809400.1">
    <property type="protein sequence ID" value="PTRK_0000809400.1"/>
    <property type="gene ID" value="PTRK_0000809400"/>
</dbReference>
<name>A0A0N4ZJF3_PARTI</name>
<organism evidence="1 2">
    <name type="scientific">Parastrongyloides trichosuri</name>
    <name type="common">Possum-specific nematode worm</name>
    <dbReference type="NCBI Taxonomy" id="131310"/>
    <lineage>
        <taxon>Eukaryota</taxon>
        <taxon>Metazoa</taxon>
        <taxon>Ecdysozoa</taxon>
        <taxon>Nematoda</taxon>
        <taxon>Chromadorea</taxon>
        <taxon>Rhabditida</taxon>
        <taxon>Tylenchina</taxon>
        <taxon>Panagrolaimomorpha</taxon>
        <taxon>Strongyloidoidea</taxon>
        <taxon>Strongyloididae</taxon>
        <taxon>Parastrongyloides</taxon>
    </lineage>
</organism>
<evidence type="ECO:0000313" key="1">
    <source>
        <dbReference type="Proteomes" id="UP000038045"/>
    </source>
</evidence>
<proteinExistence type="predicted"/>
<protein>
    <submittedName>
        <fullName evidence="2">DUF1115 domain-containing protein</fullName>
    </submittedName>
</protein>
<keyword evidence="1" id="KW-1185">Reference proteome</keyword>
<accession>A0A0N4ZJF3</accession>
<dbReference type="Proteomes" id="UP000038045">
    <property type="component" value="Unplaced"/>
</dbReference>